<keyword evidence="1" id="KW-1133">Transmembrane helix</keyword>
<dbReference type="Proteomes" id="UP000193664">
    <property type="component" value="Unassembled WGS sequence"/>
</dbReference>
<organism evidence="2 3">
    <name type="scientific">Bifidobacterium adolescentis</name>
    <dbReference type="NCBI Taxonomy" id="1680"/>
    <lineage>
        <taxon>Bacteria</taxon>
        <taxon>Bacillati</taxon>
        <taxon>Actinomycetota</taxon>
        <taxon>Actinomycetes</taxon>
        <taxon>Bifidobacteriales</taxon>
        <taxon>Bifidobacteriaceae</taxon>
        <taxon>Bifidobacterium</taxon>
    </lineage>
</organism>
<dbReference type="EMBL" id="LNKF01000007">
    <property type="protein sequence ID" value="OSG93580.1"/>
    <property type="molecule type" value="Genomic_DNA"/>
</dbReference>
<proteinExistence type="predicted"/>
<accession>A0A1X2ZGM5</accession>
<sequence length="44" mass="5018">MSRDDHEKDRFTDPETERRWGLGMAAVFVVAVVAVPICRLLGWS</sequence>
<gene>
    <name evidence="2" type="ORF">AD0028_1545</name>
</gene>
<feature type="transmembrane region" description="Helical" evidence="1">
    <location>
        <begin position="20"/>
        <end position="42"/>
    </location>
</feature>
<reference evidence="2 3" key="1">
    <citation type="journal article" date="2016" name="Sci. Rep.">
        <title>Evaluation of genetic diversity among strains of the human gut commensal Bifidobacterium adolescentis.</title>
        <authorList>
            <person name="Duranti S."/>
            <person name="Milani C."/>
            <person name="Lugli G.A."/>
            <person name="Mancabelli L."/>
            <person name="Turroni F."/>
            <person name="Ferrario C."/>
            <person name="Mangifesta M."/>
            <person name="Viappiani A."/>
            <person name="Sanchez B."/>
            <person name="Margolles A."/>
            <person name="van Sinderen D."/>
            <person name="Ventura M."/>
        </authorList>
    </citation>
    <scope>NUCLEOTIDE SEQUENCE [LARGE SCALE GENOMIC DNA]</scope>
    <source>
        <strain evidence="2 3">AD2-8</strain>
    </source>
</reference>
<name>A0A1X2ZGM5_BIFAD</name>
<keyword evidence="1" id="KW-0472">Membrane</keyword>
<dbReference type="RefSeq" id="WP_267471520.1">
    <property type="nucleotide sequence ID" value="NZ_JADMVX010000002.1"/>
</dbReference>
<keyword evidence="1" id="KW-0812">Transmembrane</keyword>
<evidence type="ECO:0000256" key="1">
    <source>
        <dbReference type="SAM" id="Phobius"/>
    </source>
</evidence>
<comment type="caution">
    <text evidence="2">The sequence shown here is derived from an EMBL/GenBank/DDBJ whole genome shotgun (WGS) entry which is preliminary data.</text>
</comment>
<protein>
    <submittedName>
        <fullName evidence="2">Uncharacterized protein</fullName>
    </submittedName>
</protein>
<dbReference type="AlphaFoldDB" id="A0A1X2ZGM5"/>
<evidence type="ECO:0000313" key="3">
    <source>
        <dbReference type="Proteomes" id="UP000193664"/>
    </source>
</evidence>
<evidence type="ECO:0000313" key="2">
    <source>
        <dbReference type="EMBL" id="OSG93580.1"/>
    </source>
</evidence>